<dbReference type="SMART" id="SM00260">
    <property type="entry name" value="CheW"/>
    <property type="match status" value="1"/>
</dbReference>
<dbReference type="CDD" id="cd00088">
    <property type="entry name" value="HPT"/>
    <property type="match status" value="1"/>
</dbReference>
<evidence type="ECO:0000259" key="12">
    <source>
        <dbReference type="PROSITE" id="PS50109"/>
    </source>
</evidence>
<dbReference type="EC" id="2.7.13.3" evidence="2"/>
<dbReference type="PRINTS" id="PR00344">
    <property type="entry name" value="BCTRLSENSOR"/>
</dbReference>
<dbReference type="InterPro" id="IPR036641">
    <property type="entry name" value="HPT_dom_sf"/>
</dbReference>
<reference evidence="15 16" key="1">
    <citation type="submission" date="2018-02" db="EMBL/GenBank/DDBJ databases">
        <title>Complete genome of Nitrosopumilus ureaphilus PS0.</title>
        <authorList>
            <person name="Qin W."/>
            <person name="Zheng Y."/>
            <person name="Stahl D.A."/>
        </authorList>
    </citation>
    <scope>NUCLEOTIDE SEQUENCE [LARGE SCALE GENOMIC DNA]</scope>
    <source>
        <strain evidence="15 16">PS0</strain>
    </source>
</reference>
<feature type="domain" description="CheW-like" evidence="13">
    <location>
        <begin position="400"/>
        <end position="530"/>
    </location>
</feature>
<keyword evidence="8" id="KW-0418">Kinase</keyword>
<evidence type="ECO:0000256" key="3">
    <source>
        <dbReference type="ARBA" id="ARBA00021495"/>
    </source>
</evidence>
<keyword evidence="9" id="KW-0067">ATP-binding</keyword>
<evidence type="ECO:0000256" key="1">
    <source>
        <dbReference type="ARBA" id="ARBA00000085"/>
    </source>
</evidence>
<dbReference type="KEGG" id="nue:C5F50_07080"/>
<dbReference type="InterPro" id="IPR036890">
    <property type="entry name" value="HATPase_C_sf"/>
</dbReference>
<keyword evidence="6" id="KW-0808">Transferase</keyword>
<sequence length="530" mass="59658">MKYPEKFLRRCKILSDNNYREMYVSEALEHVEIINQTLLQLEEKPDDRPYLDQIFRSAHTIKGMASTMGYDDTRELCKNIENIFDTLRNGEEKLTHHLTSALFACVDLLQQMISDEKLKVDLTPYLKKLENPEEEIDNIPIRESFVTTTSPTIRVKMSDLDSLVNLVGELLISKMRLEQTIQNENHEESKQVLMEVDRLITDLQYQSMQVRLVPINQVFSRFSRTVRDTSQKLEKKINLNMNGSGIELDRSVLDSITDPLLHILRNCVDHGIEFPDERLKSGKSETGNITLTAARKGENVLISIIDDGKGIDAERVKEKAVEKGIITQDEANRIPHQEAIQLIGAPGLSTAKEVTDVSGRGVGMDVVISQVESVGGSVKILSEKGNGTTMVLSLPLSLSIIRGLLIVVSEQRFVLPLSSIMTTLQIKPEKIFPIHGTEVIKLRDKIIPLIRLNKLLDIESKKIDDSKSTTVIIIENDGKNYGLVVDEFERNQDIVIKKLDKSESSNLFSNATILPDGKVALVIDPSLLIH</sequence>
<dbReference type="InterPro" id="IPR004358">
    <property type="entry name" value="Sig_transdc_His_kin-like_C"/>
</dbReference>
<dbReference type="InterPro" id="IPR003594">
    <property type="entry name" value="HATPase_dom"/>
</dbReference>
<evidence type="ECO:0000256" key="4">
    <source>
        <dbReference type="ARBA" id="ARBA00022500"/>
    </source>
</evidence>
<dbReference type="SMART" id="SM01231">
    <property type="entry name" value="H-kinase_dim"/>
    <property type="match status" value="1"/>
</dbReference>
<dbReference type="Gene3D" id="3.30.565.10">
    <property type="entry name" value="Histidine kinase-like ATPase, C-terminal domain"/>
    <property type="match status" value="1"/>
</dbReference>
<dbReference type="SUPFAM" id="SSF50341">
    <property type="entry name" value="CheW-like"/>
    <property type="match status" value="1"/>
</dbReference>
<dbReference type="Pfam" id="PF01627">
    <property type="entry name" value="Hpt"/>
    <property type="match status" value="1"/>
</dbReference>
<dbReference type="Pfam" id="PF02895">
    <property type="entry name" value="H-kinase_dim"/>
    <property type="match status" value="1"/>
</dbReference>
<keyword evidence="16" id="KW-1185">Reference proteome</keyword>
<dbReference type="GO" id="GO:0006935">
    <property type="term" value="P:chemotaxis"/>
    <property type="evidence" value="ECO:0007669"/>
    <property type="project" value="InterPro"/>
</dbReference>
<keyword evidence="5 11" id="KW-0597">Phosphoprotein</keyword>
<dbReference type="SUPFAM" id="SSF47226">
    <property type="entry name" value="Histidine-containing phosphotransfer domain, HPT domain"/>
    <property type="match status" value="1"/>
</dbReference>
<dbReference type="Pfam" id="PF02518">
    <property type="entry name" value="HATPase_c"/>
    <property type="match status" value="1"/>
</dbReference>
<dbReference type="Pfam" id="PF01584">
    <property type="entry name" value="CheW"/>
    <property type="match status" value="1"/>
</dbReference>
<feature type="domain" description="Histidine kinase" evidence="12">
    <location>
        <begin position="148"/>
        <end position="398"/>
    </location>
</feature>
<keyword evidence="10" id="KW-0902">Two-component regulatory system</keyword>
<dbReference type="InterPro" id="IPR036097">
    <property type="entry name" value="HisK_dim/P_sf"/>
</dbReference>
<evidence type="ECO:0000313" key="16">
    <source>
        <dbReference type="Proteomes" id="UP000509478"/>
    </source>
</evidence>
<dbReference type="EMBL" id="CP026995">
    <property type="protein sequence ID" value="QLH06862.1"/>
    <property type="molecule type" value="Genomic_DNA"/>
</dbReference>
<feature type="domain" description="HPt" evidence="14">
    <location>
        <begin position="12"/>
        <end position="116"/>
    </location>
</feature>
<evidence type="ECO:0000256" key="10">
    <source>
        <dbReference type="ARBA" id="ARBA00023012"/>
    </source>
</evidence>
<dbReference type="InterPro" id="IPR005467">
    <property type="entry name" value="His_kinase_dom"/>
</dbReference>
<name>A0A7D5RBC0_9ARCH</name>
<dbReference type="GO" id="GO:0005737">
    <property type="term" value="C:cytoplasm"/>
    <property type="evidence" value="ECO:0007669"/>
    <property type="project" value="InterPro"/>
</dbReference>
<dbReference type="Gene3D" id="2.40.50.180">
    <property type="entry name" value="CheA-289, Domain 4"/>
    <property type="match status" value="1"/>
</dbReference>
<evidence type="ECO:0000256" key="7">
    <source>
        <dbReference type="ARBA" id="ARBA00022741"/>
    </source>
</evidence>
<dbReference type="InterPro" id="IPR051315">
    <property type="entry name" value="Bact_Chemotaxis_CheA"/>
</dbReference>
<keyword evidence="4" id="KW-0145">Chemotaxis</keyword>
<protein>
    <recommendedName>
        <fullName evidence="3">Chemotaxis protein CheA</fullName>
        <ecNumber evidence="2">2.7.13.3</ecNumber>
    </recommendedName>
</protein>
<organism evidence="15 16">
    <name type="scientific">Nitrosopumilus ureiphilus</name>
    <dbReference type="NCBI Taxonomy" id="1470067"/>
    <lineage>
        <taxon>Archaea</taxon>
        <taxon>Nitrososphaerota</taxon>
        <taxon>Nitrososphaeria</taxon>
        <taxon>Nitrosopumilales</taxon>
        <taxon>Nitrosopumilaceae</taxon>
        <taxon>Nitrosopumilus</taxon>
    </lineage>
</organism>
<accession>A0A7D5RBC0</accession>
<evidence type="ECO:0000256" key="8">
    <source>
        <dbReference type="ARBA" id="ARBA00022777"/>
    </source>
</evidence>
<evidence type="ECO:0000259" key="13">
    <source>
        <dbReference type="PROSITE" id="PS50851"/>
    </source>
</evidence>
<feature type="modified residue" description="Phosphohistidine" evidence="11">
    <location>
        <position position="59"/>
    </location>
</feature>
<proteinExistence type="predicted"/>
<evidence type="ECO:0000313" key="15">
    <source>
        <dbReference type="EMBL" id="QLH06862.1"/>
    </source>
</evidence>
<dbReference type="FunFam" id="3.30.565.10:FF:000016">
    <property type="entry name" value="Chemotaxis protein CheA, putative"/>
    <property type="match status" value="1"/>
</dbReference>
<evidence type="ECO:0000259" key="14">
    <source>
        <dbReference type="PROSITE" id="PS50894"/>
    </source>
</evidence>
<dbReference type="GO" id="GO:0000155">
    <property type="term" value="F:phosphorelay sensor kinase activity"/>
    <property type="evidence" value="ECO:0007669"/>
    <property type="project" value="InterPro"/>
</dbReference>
<dbReference type="InterPro" id="IPR008207">
    <property type="entry name" value="Sig_transdc_His_kin_Hpt_dom"/>
</dbReference>
<comment type="catalytic activity">
    <reaction evidence="1">
        <text>ATP + protein L-histidine = ADP + protein N-phospho-L-histidine.</text>
        <dbReference type="EC" id="2.7.13.3"/>
    </reaction>
</comment>
<dbReference type="PANTHER" id="PTHR43395:SF10">
    <property type="entry name" value="CHEMOTAXIS PROTEIN CHEA"/>
    <property type="match status" value="1"/>
</dbReference>
<dbReference type="SMART" id="SM00387">
    <property type="entry name" value="HATPase_c"/>
    <property type="match status" value="1"/>
</dbReference>
<dbReference type="SUPFAM" id="SSF47384">
    <property type="entry name" value="Homodimeric domain of signal transducing histidine kinase"/>
    <property type="match status" value="1"/>
</dbReference>
<dbReference type="Gene3D" id="1.20.120.160">
    <property type="entry name" value="HPT domain"/>
    <property type="match status" value="1"/>
</dbReference>
<dbReference type="AlphaFoldDB" id="A0A7D5RBC0"/>
<evidence type="ECO:0000256" key="5">
    <source>
        <dbReference type="ARBA" id="ARBA00022553"/>
    </source>
</evidence>
<dbReference type="PROSITE" id="PS50109">
    <property type="entry name" value="HIS_KIN"/>
    <property type="match status" value="1"/>
</dbReference>
<evidence type="ECO:0000256" key="11">
    <source>
        <dbReference type="PROSITE-ProRule" id="PRU00110"/>
    </source>
</evidence>
<dbReference type="InterPro" id="IPR037006">
    <property type="entry name" value="CheA-like_homodim_sf"/>
</dbReference>
<evidence type="ECO:0000256" key="6">
    <source>
        <dbReference type="ARBA" id="ARBA00022679"/>
    </source>
</evidence>
<dbReference type="SMART" id="SM00073">
    <property type="entry name" value="HPT"/>
    <property type="match status" value="1"/>
</dbReference>
<dbReference type="PROSITE" id="PS50851">
    <property type="entry name" value="CHEW"/>
    <property type="match status" value="1"/>
</dbReference>
<dbReference type="Proteomes" id="UP000509478">
    <property type="component" value="Chromosome"/>
</dbReference>
<dbReference type="SUPFAM" id="SSF55874">
    <property type="entry name" value="ATPase domain of HSP90 chaperone/DNA topoisomerase II/histidine kinase"/>
    <property type="match status" value="1"/>
</dbReference>
<dbReference type="PANTHER" id="PTHR43395">
    <property type="entry name" value="SENSOR HISTIDINE KINASE CHEA"/>
    <property type="match status" value="1"/>
</dbReference>
<evidence type="ECO:0000256" key="2">
    <source>
        <dbReference type="ARBA" id="ARBA00012438"/>
    </source>
</evidence>
<evidence type="ECO:0000256" key="9">
    <source>
        <dbReference type="ARBA" id="ARBA00022840"/>
    </source>
</evidence>
<dbReference type="Gene3D" id="1.10.287.560">
    <property type="entry name" value="Histidine kinase CheA-like, homodimeric domain"/>
    <property type="match status" value="1"/>
</dbReference>
<dbReference type="PROSITE" id="PS50894">
    <property type="entry name" value="HPT"/>
    <property type="match status" value="1"/>
</dbReference>
<keyword evidence="7" id="KW-0547">Nucleotide-binding</keyword>
<dbReference type="InterPro" id="IPR004105">
    <property type="entry name" value="CheA-like_dim"/>
</dbReference>
<gene>
    <name evidence="15" type="ORF">C5F50_07080</name>
</gene>
<dbReference type="InterPro" id="IPR036061">
    <property type="entry name" value="CheW-like_dom_sf"/>
</dbReference>
<dbReference type="InterPro" id="IPR002545">
    <property type="entry name" value="CheW-lke_dom"/>
</dbReference>